<evidence type="ECO:0000256" key="5">
    <source>
        <dbReference type="ARBA" id="ARBA00023136"/>
    </source>
</evidence>
<keyword evidence="4" id="KW-0812">Transmembrane</keyword>
<name>A0ABP9LJD3_9GAMM</name>
<dbReference type="SUPFAM" id="SSF56935">
    <property type="entry name" value="Porins"/>
    <property type="match status" value="1"/>
</dbReference>
<accession>A0ABP9LJD3</accession>
<feature type="signal peptide" evidence="7">
    <location>
        <begin position="1"/>
        <end position="27"/>
    </location>
</feature>
<keyword evidence="7" id="KW-0732">Signal</keyword>
<dbReference type="InterPro" id="IPR057601">
    <property type="entry name" value="Oar-like_b-barrel"/>
</dbReference>
<dbReference type="Pfam" id="PF13620">
    <property type="entry name" value="CarboxypepD_reg"/>
    <property type="match status" value="1"/>
</dbReference>
<evidence type="ECO:0000256" key="3">
    <source>
        <dbReference type="ARBA" id="ARBA00022452"/>
    </source>
</evidence>
<keyword evidence="6" id="KW-0998">Cell outer membrane</keyword>
<dbReference type="PANTHER" id="PTHR30069">
    <property type="entry name" value="TONB-DEPENDENT OUTER MEMBRANE RECEPTOR"/>
    <property type="match status" value="1"/>
</dbReference>
<evidence type="ECO:0000313" key="9">
    <source>
        <dbReference type="EMBL" id="GAA5077414.1"/>
    </source>
</evidence>
<feature type="domain" description="TonB-dependent transporter Oar-like beta-barrel" evidence="8">
    <location>
        <begin position="372"/>
        <end position="1066"/>
    </location>
</feature>
<evidence type="ECO:0000256" key="1">
    <source>
        <dbReference type="ARBA" id="ARBA00004571"/>
    </source>
</evidence>
<dbReference type="Proteomes" id="UP001501083">
    <property type="component" value="Unassembled WGS sequence"/>
</dbReference>
<comment type="subcellular location">
    <subcellularLocation>
        <location evidence="1">Cell outer membrane</location>
        <topology evidence="1">Multi-pass membrane protein</topology>
    </subcellularLocation>
</comment>
<dbReference type="Gene3D" id="2.40.170.20">
    <property type="entry name" value="TonB-dependent receptor, beta-barrel domain"/>
    <property type="match status" value="1"/>
</dbReference>
<dbReference type="InterPro" id="IPR039426">
    <property type="entry name" value="TonB-dep_rcpt-like"/>
</dbReference>
<sequence>MTHPNRVRLSKLTLGLLAALATAPVFAQATSAGVGGMVTRTDGQPVAGAEVTITHVESGTVSRATTDANGRYNARGLRVGGPYSVTITKSGEGTKTEDDVYLDLNKINTVNAALTGDLTTLDTVTAVAVGGSDVFSATKMGAGTSISRQAIEALPSVNGNIQDYMRLDPRLSFTDRASGSMSAGGMNPRFNKINIDGVSASDTFGLEGNNMPTQRQPVSMEAIEAIDVNIANYDVTFSGAAGANVNAVTKSGTNEFHGSVYGSYRDGDWFGDYPARVAGSLLDVTGLPFDEFSEESTWGMTVGGPVIKDKLFFFANYEKFKQTDIGPAGKSQGTNPLAVGADFTAADVQTVQDIARDIWGFDAGATTGSGDTELEEYALKLDWNINDAHRASLRYSKLEQNRIRPEASSASVLALSSNWFNHVKTVESYVGQVFSDWTDTFSTEFKASYRDYSAIRVAPTNAPTISIFFDDNNPGTAINTGDSIRLGTERSTPGNTLLTETWNYFAAGTWSLGDHDLKFGAEYSENEVYNFFLQDSWGNYNFYGIDAFRRGEYYDYDLQTNPTNPDAIAARYTDKRLGLFVQDTWYASQNLTLTFGVRADRPEATPPPPFNACFASARVANGTGPAGCTNGGFGLDNTNTYADDYLVQPRFGFNYTFDWERPAQLRGGVGLFQGDAPNVWVGNSYSSTGMNYIAFGTPNSTSPGGSNIACVWVPVASEPHGGHCANGLNFSPDGFNQPIPAGGAGIRNVNLIADDFELPSVWKANLAMDVETPWYGIVASAELILTDVKNGLFYNSLNVGPGFLGPDGRVLYWNRARPDYVVPSGTAAANQPQSRFGNNSFFGDVYELDNTNKGKGQQFTVSLTRPFTDGSDWSWSLAYTYTNAEEVSALTSSTAGSGYGSQLGFNINEPTSSTARYEIRDRITGALNWDHKFFGDYTTHVGLFYEGRSGRPFSYIFTGDANGDARTFNDLFYVPAGPGDVLFGSIGGTQAAPTFTADPNMEAAFWSWLSTQDGLAAYKGQFAPENEFRADWVNTFDVRISQELPGFFEGHKSQIWLDIQNVGNLLNKDWGHVVDYGFNANNAVATLQGIYNGKYVYGYRGNGPDNRPEFGQVTALGLPTNSDGQTNGISQWSISVGLRYEF</sequence>
<evidence type="ECO:0000313" key="10">
    <source>
        <dbReference type="Proteomes" id="UP001501083"/>
    </source>
</evidence>
<organism evidence="9 10">
    <name type="scientific">Lysobacter panacisoli</name>
    <dbReference type="NCBI Taxonomy" id="1255263"/>
    <lineage>
        <taxon>Bacteria</taxon>
        <taxon>Pseudomonadati</taxon>
        <taxon>Pseudomonadota</taxon>
        <taxon>Gammaproteobacteria</taxon>
        <taxon>Lysobacterales</taxon>
        <taxon>Lysobacteraceae</taxon>
        <taxon>Lysobacter</taxon>
    </lineage>
</organism>
<gene>
    <name evidence="9" type="ORF">GCM10025759_23340</name>
</gene>
<evidence type="ECO:0000256" key="7">
    <source>
        <dbReference type="SAM" id="SignalP"/>
    </source>
</evidence>
<dbReference type="Pfam" id="PF25183">
    <property type="entry name" value="OMP_b-brl_4"/>
    <property type="match status" value="2"/>
</dbReference>
<dbReference type="PANTHER" id="PTHR30069:SF46">
    <property type="entry name" value="OAR PROTEIN"/>
    <property type="match status" value="1"/>
</dbReference>
<protein>
    <submittedName>
        <fullName evidence="9">TonB-dependent receptor</fullName>
    </submittedName>
</protein>
<dbReference type="InterPro" id="IPR036942">
    <property type="entry name" value="Beta-barrel_TonB_sf"/>
</dbReference>
<keyword evidence="9" id="KW-0675">Receptor</keyword>
<proteinExistence type="predicted"/>
<dbReference type="Gene3D" id="2.60.40.1120">
    <property type="entry name" value="Carboxypeptidase-like, regulatory domain"/>
    <property type="match status" value="1"/>
</dbReference>
<evidence type="ECO:0000256" key="4">
    <source>
        <dbReference type="ARBA" id="ARBA00022692"/>
    </source>
</evidence>
<keyword evidence="2" id="KW-0813">Transport</keyword>
<feature type="chain" id="PRO_5045552564" evidence="7">
    <location>
        <begin position="28"/>
        <end position="1142"/>
    </location>
</feature>
<evidence type="ECO:0000256" key="2">
    <source>
        <dbReference type="ARBA" id="ARBA00022448"/>
    </source>
</evidence>
<dbReference type="EMBL" id="BAABKY010000002">
    <property type="protein sequence ID" value="GAA5077414.1"/>
    <property type="molecule type" value="Genomic_DNA"/>
</dbReference>
<keyword evidence="10" id="KW-1185">Reference proteome</keyword>
<comment type="caution">
    <text evidence="9">The sequence shown here is derived from an EMBL/GenBank/DDBJ whole genome shotgun (WGS) entry which is preliminary data.</text>
</comment>
<dbReference type="RefSeq" id="WP_158985012.1">
    <property type="nucleotide sequence ID" value="NZ_BAABKY010000002.1"/>
</dbReference>
<evidence type="ECO:0000256" key="6">
    <source>
        <dbReference type="ARBA" id="ARBA00023237"/>
    </source>
</evidence>
<evidence type="ECO:0000259" key="8">
    <source>
        <dbReference type="Pfam" id="PF25183"/>
    </source>
</evidence>
<dbReference type="SUPFAM" id="SSF49464">
    <property type="entry name" value="Carboxypeptidase regulatory domain-like"/>
    <property type="match status" value="1"/>
</dbReference>
<keyword evidence="5" id="KW-0472">Membrane</keyword>
<keyword evidence="3" id="KW-1134">Transmembrane beta strand</keyword>
<feature type="domain" description="TonB-dependent transporter Oar-like beta-barrel" evidence="8">
    <location>
        <begin position="248"/>
        <end position="327"/>
    </location>
</feature>
<dbReference type="InterPro" id="IPR008969">
    <property type="entry name" value="CarboxyPept-like_regulatory"/>
</dbReference>
<reference evidence="10" key="1">
    <citation type="journal article" date="2019" name="Int. J. Syst. Evol. Microbiol.">
        <title>The Global Catalogue of Microorganisms (GCM) 10K type strain sequencing project: providing services to taxonomists for standard genome sequencing and annotation.</title>
        <authorList>
            <consortium name="The Broad Institute Genomics Platform"/>
            <consortium name="The Broad Institute Genome Sequencing Center for Infectious Disease"/>
            <person name="Wu L."/>
            <person name="Ma J."/>
        </authorList>
    </citation>
    <scope>NUCLEOTIDE SEQUENCE [LARGE SCALE GENOMIC DNA]</scope>
    <source>
        <strain evidence="10">JCM 19212</strain>
    </source>
</reference>